<dbReference type="EMBL" id="UINC01223978">
    <property type="protein sequence ID" value="SVE53399.1"/>
    <property type="molecule type" value="Genomic_DNA"/>
</dbReference>
<feature type="transmembrane region" description="Helical" evidence="1">
    <location>
        <begin position="61"/>
        <end position="79"/>
    </location>
</feature>
<feature type="transmembrane region" description="Helical" evidence="1">
    <location>
        <begin position="20"/>
        <end position="40"/>
    </location>
</feature>
<proteinExistence type="predicted"/>
<gene>
    <name evidence="2" type="ORF">METZ01_LOCUS506253</name>
</gene>
<organism evidence="2">
    <name type="scientific">marine metagenome</name>
    <dbReference type="NCBI Taxonomy" id="408172"/>
    <lineage>
        <taxon>unclassified sequences</taxon>
        <taxon>metagenomes</taxon>
        <taxon>ecological metagenomes</taxon>
    </lineage>
</organism>
<sequence length="95" mass="10625">MSEFLNNSLTLLGQIPSEPTPFTPVVLLFQIFILLSSIWVGIDSSKIELKKYKSGISYGPIVITILCLALWIVAFPWYLVVRAKIKDGKAELKQA</sequence>
<name>A0A383E9X7_9ZZZZ</name>
<accession>A0A383E9X7</accession>
<dbReference type="AlphaFoldDB" id="A0A383E9X7"/>
<keyword evidence="1" id="KW-0472">Membrane</keyword>
<protein>
    <submittedName>
        <fullName evidence="2">Uncharacterized protein</fullName>
    </submittedName>
</protein>
<reference evidence="2" key="1">
    <citation type="submission" date="2018-05" db="EMBL/GenBank/DDBJ databases">
        <authorList>
            <person name="Lanie J.A."/>
            <person name="Ng W.-L."/>
            <person name="Kazmierczak K.M."/>
            <person name="Andrzejewski T.M."/>
            <person name="Davidsen T.M."/>
            <person name="Wayne K.J."/>
            <person name="Tettelin H."/>
            <person name="Glass J.I."/>
            <person name="Rusch D."/>
            <person name="Podicherti R."/>
            <person name="Tsui H.-C.T."/>
            <person name="Winkler M.E."/>
        </authorList>
    </citation>
    <scope>NUCLEOTIDE SEQUENCE</scope>
</reference>
<keyword evidence="1" id="KW-0812">Transmembrane</keyword>
<keyword evidence="1" id="KW-1133">Transmembrane helix</keyword>
<evidence type="ECO:0000313" key="2">
    <source>
        <dbReference type="EMBL" id="SVE53399.1"/>
    </source>
</evidence>
<evidence type="ECO:0000256" key="1">
    <source>
        <dbReference type="SAM" id="Phobius"/>
    </source>
</evidence>